<dbReference type="SUPFAM" id="SSF52096">
    <property type="entry name" value="ClpP/crotonase"/>
    <property type="match status" value="1"/>
</dbReference>
<dbReference type="InterPro" id="IPR029045">
    <property type="entry name" value="ClpP/crotonase-like_dom_sf"/>
</dbReference>
<dbReference type="PANTHER" id="PTHR42987">
    <property type="entry name" value="PEPTIDASE S49"/>
    <property type="match status" value="1"/>
</dbReference>
<dbReference type="Gene3D" id="6.20.330.10">
    <property type="match status" value="1"/>
</dbReference>
<keyword evidence="3" id="KW-0378">Hydrolase</keyword>
<evidence type="ECO:0000256" key="1">
    <source>
        <dbReference type="ARBA" id="ARBA00008683"/>
    </source>
</evidence>
<dbReference type="Proteomes" id="UP000198748">
    <property type="component" value="Unassembled WGS sequence"/>
</dbReference>
<dbReference type="STRING" id="659014.SAMN04487996_12258"/>
<feature type="domain" description="Peptidase S49" evidence="2">
    <location>
        <begin position="120"/>
        <end position="265"/>
    </location>
</feature>
<evidence type="ECO:0000313" key="4">
    <source>
        <dbReference type="Proteomes" id="UP000198748"/>
    </source>
</evidence>
<organism evidence="3 4">
    <name type="scientific">Dyadobacter soli</name>
    <dbReference type="NCBI Taxonomy" id="659014"/>
    <lineage>
        <taxon>Bacteria</taxon>
        <taxon>Pseudomonadati</taxon>
        <taxon>Bacteroidota</taxon>
        <taxon>Cytophagia</taxon>
        <taxon>Cytophagales</taxon>
        <taxon>Spirosomataceae</taxon>
        <taxon>Dyadobacter</taxon>
    </lineage>
</organism>
<evidence type="ECO:0000259" key="2">
    <source>
        <dbReference type="Pfam" id="PF01343"/>
    </source>
</evidence>
<proteinExistence type="inferred from homology"/>
<reference evidence="4" key="1">
    <citation type="submission" date="2016-10" db="EMBL/GenBank/DDBJ databases">
        <authorList>
            <person name="Varghese N."/>
            <person name="Submissions S."/>
        </authorList>
    </citation>
    <scope>NUCLEOTIDE SEQUENCE [LARGE SCALE GENOMIC DNA]</scope>
    <source>
        <strain evidence="4">DSM 25329</strain>
    </source>
</reference>
<name>A0A1G7WIM6_9BACT</name>
<dbReference type="AlphaFoldDB" id="A0A1G7WIM6"/>
<keyword evidence="4" id="KW-1185">Reference proteome</keyword>
<dbReference type="InterPro" id="IPR002142">
    <property type="entry name" value="Peptidase_S49"/>
</dbReference>
<dbReference type="Pfam" id="PF01343">
    <property type="entry name" value="Peptidase_S49"/>
    <property type="match status" value="1"/>
</dbReference>
<evidence type="ECO:0000313" key="3">
    <source>
        <dbReference type="EMBL" id="SDG71724.1"/>
    </source>
</evidence>
<accession>A0A1G7WIM6</accession>
<dbReference type="GO" id="GO:0008233">
    <property type="term" value="F:peptidase activity"/>
    <property type="evidence" value="ECO:0007669"/>
    <property type="project" value="UniProtKB-KW"/>
</dbReference>
<gene>
    <name evidence="3" type="ORF">SAMN04487996_12258</name>
</gene>
<keyword evidence="3" id="KW-0645">Protease</keyword>
<dbReference type="GO" id="GO:0006508">
    <property type="term" value="P:proteolysis"/>
    <property type="evidence" value="ECO:0007669"/>
    <property type="project" value="UniProtKB-KW"/>
</dbReference>
<dbReference type="PANTHER" id="PTHR42987:SF4">
    <property type="entry name" value="PROTEASE SOHB-RELATED"/>
    <property type="match status" value="1"/>
</dbReference>
<dbReference type="Gene3D" id="3.90.226.10">
    <property type="entry name" value="2-enoyl-CoA Hydratase, Chain A, domain 1"/>
    <property type="match status" value="1"/>
</dbReference>
<dbReference type="RefSeq" id="WP_090156692.1">
    <property type="nucleotide sequence ID" value="NZ_FNAN01000022.1"/>
</dbReference>
<dbReference type="OrthoDB" id="1490107at2"/>
<dbReference type="EMBL" id="FNAN01000022">
    <property type="protein sequence ID" value="SDG71724.1"/>
    <property type="molecule type" value="Genomic_DNA"/>
</dbReference>
<protein>
    <submittedName>
        <fullName evidence="3">Protease-4</fullName>
    </submittedName>
</protein>
<comment type="similarity">
    <text evidence="1">Belongs to the peptidase S49 family.</text>
</comment>
<sequence length="266" mass="28506">MEGIILPRLAAGFDPIPPHFKAGHIDAAISTRDKNGNWSRARAYLDSYLTAGGGDVAVIPIEGTMSRFGYCGMGNEFLTQVIQEAAEEPAVKSIVIKGHSPGGTVDSVEMLADAIKYFPKPTVGYVNGMAASACVFAMSQCDQIVMENSSSSEIGSIGVLMVYINQSEALKQAGYEVTIFRAGESVDKARINAVEPLTPELKAEIQQDLDAAMNVFKGYVRRGRAGQLRSDEVFSGKMYKKSKALSLGLVDKTGSLSDAIKLARKL</sequence>